<keyword evidence="3" id="KW-0245">EGF-like domain</keyword>
<dbReference type="FunFam" id="2.60.40.60:FF:000020">
    <property type="entry name" value="Dachsous cadherin-related 1b"/>
    <property type="match status" value="1"/>
</dbReference>
<dbReference type="OrthoDB" id="6252479at2759"/>
<accession>A0A4D5RZP6</accession>
<evidence type="ECO:0000256" key="9">
    <source>
        <dbReference type="ARBA" id="ARBA00022989"/>
    </source>
</evidence>
<dbReference type="SUPFAM" id="SSF49313">
    <property type="entry name" value="Cadherin-like"/>
    <property type="match status" value="8"/>
</dbReference>
<reference evidence="17" key="1">
    <citation type="submission" date="2019-04" db="EMBL/GenBank/DDBJ databases">
        <title>An insight into the mialome of Ixodes scapularis.</title>
        <authorList>
            <person name="Ribeiro J.M."/>
            <person name="Mather T.N."/>
            <person name="Karim S."/>
        </authorList>
    </citation>
    <scope>NUCLEOTIDE SEQUENCE</scope>
</reference>
<evidence type="ECO:0000256" key="10">
    <source>
        <dbReference type="ARBA" id="ARBA00023136"/>
    </source>
</evidence>
<dbReference type="Pfam" id="PF00028">
    <property type="entry name" value="Cadherin"/>
    <property type="match status" value="5"/>
</dbReference>
<evidence type="ECO:0000256" key="15">
    <source>
        <dbReference type="SAM" id="SignalP"/>
    </source>
</evidence>
<evidence type="ECO:0000256" key="14">
    <source>
        <dbReference type="SAM" id="MobiDB-lite"/>
    </source>
</evidence>
<dbReference type="VEuPathDB" id="VectorBase:ISCI013741"/>
<feature type="compositionally biased region" description="Basic and acidic residues" evidence="14">
    <location>
        <begin position="888"/>
        <end position="901"/>
    </location>
</feature>
<dbReference type="InterPro" id="IPR002126">
    <property type="entry name" value="Cadherin-like_dom"/>
</dbReference>
<dbReference type="GO" id="GO:0007156">
    <property type="term" value="P:homophilic cell adhesion via plasma membrane adhesion molecules"/>
    <property type="evidence" value="ECO:0007669"/>
    <property type="project" value="InterPro"/>
</dbReference>
<keyword evidence="6" id="KW-0677">Repeat</keyword>
<evidence type="ECO:0000256" key="11">
    <source>
        <dbReference type="ARBA" id="ARBA00023157"/>
    </source>
</evidence>
<dbReference type="PANTHER" id="PTHR24025:SF23">
    <property type="entry name" value="NEURAL-CADHERIN"/>
    <property type="match status" value="1"/>
</dbReference>
<evidence type="ECO:0000313" key="17">
    <source>
        <dbReference type="EMBL" id="MOY42708.1"/>
    </source>
</evidence>
<dbReference type="FunFam" id="2.60.40.60:FF:000184">
    <property type="entry name" value="neural-cadherin isoform X12"/>
    <property type="match status" value="1"/>
</dbReference>
<keyword evidence="9" id="KW-1133">Transmembrane helix</keyword>
<evidence type="ECO:0000256" key="13">
    <source>
        <dbReference type="PROSITE-ProRule" id="PRU00043"/>
    </source>
</evidence>
<feature type="domain" description="Cadherin" evidence="16">
    <location>
        <begin position="655"/>
        <end position="754"/>
    </location>
</feature>
<evidence type="ECO:0000256" key="7">
    <source>
        <dbReference type="ARBA" id="ARBA00022837"/>
    </source>
</evidence>
<dbReference type="KEGG" id="isc:8040042"/>
<feature type="region of interest" description="Disordered" evidence="14">
    <location>
        <begin position="878"/>
        <end position="901"/>
    </location>
</feature>
<keyword evidence="10" id="KW-0472">Membrane</keyword>
<dbReference type="VEuPathDB" id="VectorBase:ISCP_023575"/>
<dbReference type="GeneID" id="8040042"/>
<keyword evidence="12" id="KW-0325">Glycoprotein</keyword>
<dbReference type="GO" id="GO:0005509">
    <property type="term" value="F:calcium ion binding"/>
    <property type="evidence" value="ECO:0007669"/>
    <property type="project" value="UniProtKB-UniRule"/>
</dbReference>
<evidence type="ECO:0000259" key="16">
    <source>
        <dbReference type="PROSITE" id="PS50268"/>
    </source>
</evidence>
<evidence type="ECO:0000256" key="5">
    <source>
        <dbReference type="ARBA" id="ARBA00022729"/>
    </source>
</evidence>
<name>A0A4D5RZP6_IXOSC</name>
<dbReference type="PRINTS" id="PR00205">
    <property type="entry name" value="CADHERIN"/>
</dbReference>
<keyword evidence="8" id="KW-0130">Cell adhesion</keyword>
<dbReference type="VEuPathDB" id="VectorBase:ISCW013741"/>
<dbReference type="EMBL" id="GHJT01008737">
    <property type="protein sequence ID" value="MOY42708.1"/>
    <property type="molecule type" value="Transcribed_RNA"/>
</dbReference>
<dbReference type="GO" id="GO:0000902">
    <property type="term" value="P:cell morphogenesis"/>
    <property type="evidence" value="ECO:0007669"/>
    <property type="project" value="UniProtKB-ARBA"/>
</dbReference>
<keyword evidence="11" id="KW-1015">Disulfide bond</keyword>
<dbReference type="VEuPathDB" id="VectorBase:ISCW022281"/>
<evidence type="ECO:0000256" key="2">
    <source>
        <dbReference type="ARBA" id="ARBA00022475"/>
    </source>
</evidence>
<dbReference type="Gene3D" id="2.60.40.60">
    <property type="entry name" value="Cadherins"/>
    <property type="match status" value="8"/>
</dbReference>
<dbReference type="GO" id="GO:0030425">
    <property type="term" value="C:dendrite"/>
    <property type="evidence" value="ECO:0007669"/>
    <property type="project" value="UniProtKB-ARBA"/>
</dbReference>
<feature type="chain" id="PRO_5020031796" evidence="15">
    <location>
        <begin position="22"/>
        <end position="901"/>
    </location>
</feature>
<keyword evidence="2" id="KW-1003">Cell membrane</keyword>
<dbReference type="GO" id="GO:0044331">
    <property type="term" value="P:cell-cell adhesion mediated by cadherin"/>
    <property type="evidence" value="ECO:0007669"/>
    <property type="project" value="UniProtKB-ARBA"/>
</dbReference>
<feature type="domain" description="Cadherin" evidence="16">
    <location>
        <begin position="350"/>
        <end position="440"/>
    </location>
</feature>
<evidence type="ECO:0000256" key="8">
    <source>
        <dbReference type="ARBA" id="ARBA00022889"/>
    </source>
</evidence>
<dbReference type="PROSITE" id="PS00232">
    <property type="entry name" value="CADHERIN_1"/>
    <property type="match status" value="3"/>
</dbReference>
<feature type="domain" description="Cadherin" evidence="16">
    <location>
        <begin position="227"/>
        <end position="324"/>
    </location>
</feature>
<keyword evidence="17" id="KW-0675">Receptor</keyword>
<dbReference type="SMART" id="SM00112">
    <property type="entry name" value="CA"/>
    <property type="match status" value="7"/>
</dbReference>
<dbReference type="PANTHER" id="PTHR24025">
    <property type="entry name" value="DESMOGLEIN FAMILY MEMBER"/>
    <property type="match status" value="1"/>
</dbReference>
<evidence type="ECO:0000256" key="3">
    <source>
        <dbReference type="ARBA" id="ARBA00022536"/>
    </source>
</evidence>
<dbReference type="FunFam" id="2.60.40.60:FF:000199">
    <property type="entry name" value="neural-cadherin isoform X1"/>
    <property type="match status" value="1"/>
</dbReference>
<dbReference type="GO" id="GO:0048468">
    <property type="term" value="P:cell development"/>
    <property type="evidence" value="ECO:0007669"/>
    <property type="project" value="UniProtKB-ARBA"/>
</dbReference>
<protein>
    <submittedName>
        <fullName evidence="17">Putative cadherin egf lag seven-pass g-type receptor</fullName>
    </submittedName>
</protein>
<evidence type="ECO:0000256" key="6">
    <source>
        <dbReference type="ARBA" id="ARBA00022737"/>
    </source>
</evidence>
<comment type="subcellular location">
    <subcellularLocation>
        <location evidence="1">Cell membrane</location>
        <topology evidence="1">Single-pass type I membrane protein</topology>
    </subcellularLocation>
</comment>
<feature type="domain" description="Cadherin" evidence="16">
    <location>
        <begin position="755"/>
        <end position="864"/>
    </location>
</feature>
<dbReference type="PROSITE" id="PS50268">
    <property type="entry name" value="CADHERIN_2"/>
    <property type="match status" value="7"/>
</dbReference>
<evidence type="ECO:0000256" key="1">
    <source>
        <dbReference type="ARBA" id="ARBA00004251"/>
    </source>
</evidence>
<dbReference type="VEuPathDB" id="VectorBase:ISCI022281"/>
<dbReference type="GO" id="GO:0005886">
    <property type="term" value="C:plasma membrane"/>
    <property type="evidence" value="ECO:0007669"/>
    <property type="project" value="UniProtKB-SubCell"/>
</dbReference>
<feature type="domain" description="Cadherin" evidence="16">
    <location>
        <begin position="443"/>
        <end position="548"/>
    </location>
</feature>
<dbReference type="RefSeq" id="XP_040065131.2">
    <property type="nucleotide sequence ID" value="XM_040209197.3"/>
</dbReference>
<evidence type="ECO:0000256" key="12">
    <source>
        <dbReference type="ARBA" id="ARBA00023180"/>
    </source>
</evidence>
<dbReference type="GO" id="GO:0060429">
    <property type="term" value="P:epithelium development"/>
    <property type="evidence" value="ECO:0007669"/>
    <property type="project" value="UniProtKB-ARBA"/>
</dbReference>
<dbReference type="FunFam" id="2.60.40.60:FF:000192">
    <property type="entry name" value="neural-cadherin isoform X8"/>
    <property type="match status" value="1"/>
</dbReference>
<dbReference type="InterPro" id="IPR020894">
    <property type="entry name" value="Cadherin_CS"/>
</dbReference>
<dbReference type="InterPro" id="IPR015919">
    <property type="entry name" value="Cadherin-like_sf"/>
</dbReference>
<dbReference type="InterPro" id="IPR050971">
    <property type="entry name" value="Cadherin-domain_protein"/>
</dbReference>
<feature type="domain" description="Cadherin" evidence="16">
    <location>
        <begin position="549"/>
        <end position="653"/>
    </location>
</feature>
<keyword evidence="5 15" id="KW-0732">Signal</keyword>
<organism evidence="17">
    <name type="scientific">Ixodes scapularis</name>
    <name type="common">Black-legged tick</name>
    <name type="synonym">Deer tick</name>
    <dbReference type="NCBI Taxonomy" id="6945"/>
    <lineage>
        <taxon>Eukaryota</taxon>
        <taxon>Metazoa</taxon>
        <taxon>Ecdysozoa</taxon>
        <taxon>Arthropoda</taxon>
        <taxon>Chelicerata</taxon>
        <taxon>Arachnida</taxon>
        <taxon>Acari</taxon>
        <taxon>Parasitiformes</taxon>
        <taxon>Ixodida</taxon>
        <taxon>Ixodoidea</taxon>
        <taxon>Ixodidae</taxon>
        <taxon>Ixodinae</taxon>
        <taxon>Ixodes</taxon>
    </lineage>
</organism>
<dbReference type="GO" id="GO:0005911">
    <property type="term" value="C:cell-cell junction"/>
    <property type="evidence" value="ECO:0007669"/>
    <property type="project" value="UniProtKB-ARBA"/>
</dbReference>
<feature type="domain" description="Cadherin" evidence="16">
    <location>
        <begin position="121"/>
        <end position="226"/>
    </location>
</feature>
<dbReference type="AlphaFoldDB" id="A0A4D5RZP6"/>
<feature type="signal peptide" evidence="15">
    <location>
        <begin position="1"/>
        <end position="21"/>
    </location>
</feature>
<keyword evidence="4" id="KW-0812">Transmembrane</keyword>
<dbReference type="GO" id="GO:0007163">
    <property type="term" value="P:establishment or maintenance of cell polarity"/>
    <property type="evidence" value="ECO:0007669"/>
    <property type="project" value="UniProtKB-ARBA"/>
</dbReference>
<dbReference type="CDD" id="cd11304">
    <property type="entry name" value="Cadherin_repeat"/>
    <property type="match status" value="6"/>
</dbReference>
<sequence length="901" mass="99639">MAPPPRLICALLVAASAVASASKSASTVVVLPDNVYPGYGVKRLPYVGQTFGLDGDLRVARCFDVLSDGLLMVTSNVSHLVGRPGTLILRETDFPPSPERSDREQALAVHVVPQQSMLRFPKEEYGASIVENGLPGAQVAVLDGATTDSCRDDVRYEIVSGDDDGAFHLSPLSRNSTRLVLRARTPLDRETQNRYDLTIRAFNGLESARTRVVVEVLDVNDNDPVPERRSYTFRVPLSSEPYSIVGNVSATDSDGDAVAFRLSDRHPFFTMVPKTGELMLTRGLEPKTYKLAVRLRDRGTPPRRGPTVAVYVDAFEPDEAAPASSQEDSVVRIRRSSIIVRPTKSYLYKETDGRDVNKTVFTLDKKAVDETFELEKPDRWVHVSANGDVKVKEKWDYEQLDKEKSIDFWVLARPAGNPSAKERQRIIIRIADVNDEPPYFINRPIPMQAVVQLNAPAGTPVFKLQARDPDTDHNIRYSIVRDRSGNRFDVDAHSGEVITIGSAPFMLDKEYVLYVKAEDLNGHIGDRQYQSTREERLSVVGGKRQPQFYVPSYEATIPENQKKDSDIIEVKAKSFADREIRYTLRAQGKGAGTFNIGPTSGVVKLAKELDYEDLRQPKSYSLIVTATEDSGGFSTSVELTIKVTDVNDNAPRFELPDYQAHNVDEDIAVGTSILQVSATDMDTGRNAELVYSLDKEDFTIDSRGVVYSNKRLDADVNNTYVLTVRATDRGEPPLTGTATVRIYTENKNDEAPKFSQDVYTPNVDENAGPSTLVTTVVASDKDGDNILFGFVNSGTTSGMFQIEERTGVIRLINGPIHLDKDKYELNVTARDDGACCRNGALTPHTSTALVVVFITDVNDNKPVFDECHTYTPKVEEGAQSGTSVIKVKPKEVDKGHNGKVR</sequence>
<keyword evidence="7 13" id="KW-0106">Calcium</keyword>
<dbReference type="OMA" id="RFPKEEY"/>
<evidence type="ECO:0000256" key="4">
    <source>
        <dbReference type="ARBA" id="ARBA00022692"/>
    </source>
</evidence>
<proteinExistence type="predicted"/>